<gene>
    <name evidence="2" type="ORF">CSSPJE1EN1_LOCUS21768</name>
</gene>
<evidence type="ECO:0000256" key="1">
    <source>
        <dbReference type="SAM" id="MobiDB-lite"/>
    </source>
</evidence>
<reference evidence="2" key="1">
    <citation type="submission" date="2024-02" db="EMBL/GenBank/DDBJ databases">
        <authorList>
            <consortium name="ELIXIR-Norway"/>
            <consortium name="Elixir Norway"/>
        </authorList>
    </citation>
    <scope>NUCLEOTIDE SEQUENCE</scope>
</reference>
<sequence length="111" mass="12253">MRPRLSLCGKAEIASSQENIQRWEKDLNVLGAHMASKKGADAHWAAENPGVPDPKPAFQQVISNKALSTFQMMMSSQILLPSMILMARIHRSDSESNSAAIYDPDGEELEE</sequence>
<keyword evidence="3" id="KW-1185">Reference proteome</keyword>
<name>A0ABP0XB23_9BRYO</name>
<accession>A0ABP0XB23</accession>
<evidence type="ECO:0000313" key="2">
    <source>
        <dbReference type="EMBL" id="CAK9276290.1"/>
    </source>
</evidence>
<feature type="region of interest" description="Disordered" evidence="1">
    <location>
        <begin position="92"/>
        <end position="111"/>
    </location>
</feature>
<dbReference type="Proteomes" id="UP001497444">
    <property type="component" value="Chromosome 7"/>
</dbReference>
<proteinExistence type="predicted"/>
<dbReference type="EMBL" id="OZ020102">
    <property type="protein sequence ID" value="CAK9276290.1"/>
    <property type="molecule type" value="Genomic_DNA"/>
</dbReference>
<evidence type="ECO:0000313" key="3">
    <source>
        <dbReference type="Proteomes" id="UP001497444"/>
    </source>
</evidence>
<protein>
    <submittedName>
        <fullName evidence="2">Uncharacterized protein</fullName>
    </submittedName>
</protein>
<organism evidence="2 3">
    <name type="scientific">Sphagnum jensenii</name>
    <dbReference type="NCBI Taxonomy" id="128206"/>
    <lineage>
        <taxon>Eukaryota</taxon>
        <taxon>Viridiplantae</taxon>
        <taxon>Streptophyta</taxon>
        <taxon>Embryophyta</taxon>
        <taxon>Bryophyta</taxon>
        <taxon>Sphagnophytina</taxon>
        <taxon>Sphagnopsida</taxon>
        <taxon>Sphagnales</taxon>
        <taxon>Sphagnaceae</taxon>
        <taxon>Sphagnum</taxon>
    </lineage>
</organism>